<proteinExistence type="inferred from homology"/>
<dbReference type="Pfam" id="PF00106">
    <property type="entry name" value="adh_short"/>
    <property type="match status" value="1"/>
</dbReference>
<dbReference type="PANTHER" id="PTHR24320">
    <property type="entry name" value="RETINOL DEHYDROGENASE"/>
    <property type="match status" value="1"/>
</dbReference>
<dbReference type="EMBL" id="PGGS01000229">
    <property type="protein sequence ID" value="PNH06547.1"/>
    <property type="molecule type" value="Genomic_DNA"/>
</dbReference>
<evidence type="ECO:0000256" key="1">
    <source>
        <dbReference type="ARBA" id="ARBA00006484"/>
    </source>
</evidence>
<dbReference type="PANTHER" id="PTHR24320:SF286">
    <property type="entry name" value="NAD(P)-BINDING ROSSMANN-FOLD SUPERFAMILY PROTEIN"/>
    <property type="match status" value="1"/>
</dbReference>
<accession>A0A2J8A204</accession>
<evidence type="ECO:0000256" key="2">
    <source>
        <dbReference type="ARBA" id="ARBA00023002"/>
    </source>
</evidence>
<name>A0A2J8A204_9CHLO</name>
<gene>
    <name evidence="4" type="ORF">TSOC_007071</name>
</gene>
<protein>
    <submittedName>
        <fullName evidence="4">Short-chain dehydrogenase TIC 32, chloroplastic</fullName>
    </submittedName>
</protein>
<feature type="compositionally biased region" description="Pro residues" evidence="3">
    <location>
        <begin position="119"/>
        <end position="130"/>
    </location>
</feature>
<comment type="caution">
    <text evidence="4">The sequence shown here is derived from an EMBL/GenBank/DDBJ whole genome shotgun (WGS) entry which is preliminary data.</text>
</comment>
<keyword evidence="2" id="KW-0560">Oxidoreductase</keyword>
<evidence type="ECO:0000313" key="5">
    <source>
        <dbReference type="Proteomes" id="UP000236333"/>
    </source>
</evidence>
<dbReference type="AlphaFoldDB" id="A0A2J8A204"/>
<feature type="region of interest" description="Disordered" evidence="3">
    <location>
        <begin position="234"/>
        <end position="267"/>
    </location>
</feature>
<keyword evidence="5" id="KW-1185">Reference proteome</keyword>
<dbReference type="SUPFAM" id="SSF51735">
    <property type="entry name" value="NAD(P)-binding Rossmann-fold domains"/>
    <property type="match status" value="2"/>
</dbReference>
<reference evidence="4 5" key="1">
    <citation type="journal article" date="2017" name="Mol. Biol. Evol.">
        <title>The 4-celled Tetrabaena socialis nuclear genome reveals the essential components for genetic control of cell number at the origin of multicellularity in the volvocine lineage.</title>
        <authorList>
            <person name="Featherston J."/>
            <person name="Arakaki Y."/>
            <person name="Hanschen E.R."/>
            <person name="Ferris P.J."/>
            <person name="Michod R.E."/>
            <person name="Olson B.J.S.C."/>
            <person name="Nozaki H."/>
            <person name="Durand P.M."/>
        </authorList>
    </citation>
    <scope>NUCLEOTIDE SEQUENCE [LARGE SCALE GENOMIC DNA]</scope>
    <source>
        <strain evidence="4 5">NIES-571</strain>
    </source>
</reference>
<dbReference type="Proteomes" id="UP000236333">
    <property type="component" value="Unassembled WGS sequence"/>
</dbReference>
<comment type="similarity">
    <text evidence="1">Belongs to the short-chain dehydrogenases/reductases (SDR) family.</text>
</comment>
<feature type="region of interest" description="Disordered" evidence="3">
    <location>
        <begin position="111"/>
        <end position="155"/>
    </location>
</feature>
<feature type="compositionally biased region" description="Pro residues" evidence="3">
    <location>
        <begin position="139"/>
        <end position="151"/>
    </location>
</feature>
<feature type="compositionally biased region" description="Polar residues" evidence="3">
    <location>
        <begin position="247"/>
        <end position="261"/>
    </location>
</feature>
<dbReference type="OrthoDB" id="191139at2759"/>
<evidence type="ECO:0000256" key="3">
    <source>
        <dbReference type="SAM" id="MobiDB-lite"/>
    </source>
</evidence>
<organism evidence="4 5">
    <name type="scientific">Tetrabaena socialis</name>
    <dbReference type="NCBI Taxonomy" id="47790"/>
    <lineage>
        <taxon>Eukaryota</taxon>
        <taxon>Viridiplantae</taxon>
        <taxon>Chlorophyta</taxon>
        <taxon>core chlorophytes</taxon>
        <taxon>Chlorophyceae</taxon>
        <taxon>CS clade</taxon>
        <taxon>Chlamydomonadales</taxon>
        <taxon>Tetrabaenaceae</taxon>
        <taxon>Tetrabaena</taxon>
    </lineage>
</organism>
<dbReference type="Gene3D" id="3.40.50.720">
    <property type="entry name" value="NAD(P)-binding Rossmann-like Domain"/>
    <property type="match status" value="1"/>
</dbReference>
<evidence type="ECO:0000313" key="4">
    <source>
        <dbReference type="EMBL" id="PNH06547.1"/>
    </source>
</evidence>
<dbReference type="InterPro" id="IPR036291">
    <property type="entry name" value="NAD(P)-bd_dom_sf"/>
</dbReference>
<dbReference type="GO" id="GO:0016491">
    <property type="term" value="F:oxidoreductase activity"/>
    <property type="evidence" value="ECO:0007669"/>
    <property type="project" value="UniProtKB-KW"/>
</dbReference>
<sequence length="484" mass="50354">MPVEAAAEAPTLPRVGGAASALRLLHTMWDGTVESVVNVWDNCKERLAPPELRYAKPLDGKVVIVTGGNAGIGLATAEQLARRGAHVVLACRDSARAEAAVQAIARATPLPGCCGTPRAPSPKPSPPIPPTGAASPASAPAPAPAPAPGGPSGPLLHVEAMDLDLGRLDSVRAFARQWRRRGLPLHILVCNAGVMGPPKRMLTADGLELQFQVNFLSHWLLANLLLEQERSRRDATRGSWARPRLTAANSQQPTQPANGNHQLPKGWRLSAPAGAASLTAPTAGAAGLGGADAEEEQPGTRVVMVTSLTHRVGALQWHDKQSADSYNPFLSYGLSKLANILTAKELQRRFEAQRLARSDGSPPYGEDSAVAVHPGLVSTHLANSFFSEHGTGWAAGTPLEGVVEGVVGGFGQLVGPLLTRTPDASAASMLHACLAPASCVAGRYLALGRPTAPDQAAEDPRLAAELWSYAVQLTGGAHGSSSRA</sequence>
<dbReference type="InterPro" id="IPR002347">
    <property type="entry name" value="SDR_fam"/>
</dbReference>